<evidence type="ECO:0000313" key="8">
    <source>
        <dbReference type="EMBL" id="KKS85271.1"/>
    </source>
</evidence>
<comment type="caution">
    <text evidence="8">The sequence shown here is derived from an EMBL/GenBank/DDBJ whole genome shotgun (WGS) entry which is preliminary data.</text>
</comment>
<dbReference type="SUPFAM" id="SSF54786">
    <property type="entry name" value="YcfA/nrd intein domain"/>
    <property type="match status" value="1"/>
</dbReference>
<keyword evidence="7" id="KW-0346">Stress response</keyword>
<dbReference type="Pfam" id="PF07927">
    <property type="entry name" value="HicA_toxin"/>
    <property type="match status" value="1"/>
</dbReference>
<dbReference type="Proteomes" id="UP000034050">
    <property type="component" value="Unassembled WGS sequence"/>
</dbReference>
<protein>
    <submittedName>
        <fullName evidence="8">YcfA family protein</fullName>
    </submittedName>
</protein>
<comment type="similarity">
    <text evidence="1">Belongs to the HicA mRNA interferase family.</text>
</comment>
<keyword evidence="4" id="KW-0255">Endonuclease</keyword>
<evidence type="ECO:0000256" key="7">
    <source>
        <dbReference type="ARBA" id="ARBA00023016"/>
    </source>
</evidence>
<keyword evidence="6" id="KW-0694">RNA-binding</keyword>
<dbReference type="InterPro" id="IPR038570">
    <property type="entry name" value="HicA_sf"/>
</dbReference>
<dbReference type="AlphaFoldDB" id="A0A0G1EQF9"/>
<keyword evidence="5" id="KW-0378">Hydrolase</keyword>
<dbReference type="GO" id="GO:0004519">
    <property type="term" value="F:endonuclease activity"/>
    <property type="evidence" value="ECO:0007669"/>
    <property type="project" value="UniProtKB-KW"/>
</dbReference>
<proteinExistence type="inferred from homology"/>
<dbReference type="EMBL" id="LCFD01000019">
    <property type="protein sequence ID" value="KKS85271.1"/>
    <property type="molecule type" value="Genomic_DNA"/>
</dbReference>
<dbReference type="STRING" id="1618446.UV61_C0019G0035"/>
<keyword evidence="2" id="KW-1277">Toxin-antitoxin system</keyword>
<evidence type="ECO:0000256" key="6">
    <source>
        <dbReference type="ARBA" id="ARBA00022884"/>
    </source>
</evidence>
<reference evidence="8 9" key="1">
    <citation type="journal article" date="2015" name="Nature">
        <title>rRNA introns, odd ribosomes, and small enigmatic genomes across a large radiation of phyla.</title>
        <authorList>
            <person name="Brown C.T."/>
            <person name="Hug L.A."/>
            <person name="Thomas B.C."/>
            <person name="Sharon I."/>
            <person name="Castelle C.J."/>
            <person name="Singh A."/>
            <person name="Wilkins M.J."/>
            <person name="Williams K.H."/>
            <person name="Banfield J.F."/>
        </authorList>
    </citation>
    <scope>NUCLEOTIDE SEQUENCE [LARGE SCALE GENOMIC DNA]</scope>
</reference>
<keyword evidence="3" id="KW-0540">Nuclease</keyword>
<dbReference type="GO" id="GO:0003729">
    <property type="term" value="F:mRNA binding"/>
    <property type="evidence" value="ECO:0007669"/>
    <property type="project" value="InterPro"/>
</dbReference>
<dbReference type="GO" id="GO:0016787">
    <property type="term" value="F:hydrolase activity"/>
    <property type="evidence" value="ECO:0007669"/>
    <property type="project" value="UniProtKB-KW"/>
</dbReference>
<evidence type="ECO:0000256" key="2">
    <source>
        <dbReference type="ARBA" id="ARBA00022649"/>
    </source>
</evidence>
<dbReference type="InterPro" id="IPR012933">
    <property type="entry name" value="HicA_mRNA_interferase"/>
</dbReference>
<accession>A0A0G1EQF9</accession>
<sequence>MPKLPVIPARKLIKVLKKKGFTLHRINGSHHIFIRKDDQLSTSVPVHPGHDLGKGITKSILDDAHISIDARRANGPVAIPDLVGDCFATLAMTK</sequence>
<dbReference type="Gene3D" id="3.30.920.30">
    <property type="entry name" value="Hypothetical protein"/>
    <property type="match status" value="1"/>
</dbReference>
<evidence type="ECO:0000256" key="5">
    <source>
        <dbReference type="ARBA" id="ARBA00022801"/>
    </source>
</evidence>
<evidence type="ECO:0000256" key="1">
    <source>
        <dbReference type="ARBA" id="ARBA00006620"/>
    </source>
</evidence>
<gene>
    <name evidence="8" type="ORF">UV61_C0019G0035</name>
</gene>
<organism evidence="8 9">
    <name type="scientific">Candidatus Gottesmanbacteria bacterium GW2011_GWB1_43_11</name>
    <dbReference type="NCBI Taxonomy" id="1618446"/>
    <lineage>
        <taxon>Bacteria</taxon>
        <taxon>Candidatus Gottesmaniibacteriota</taxon>
    </lineage>
</organism>
<name>A0A0G1EQF9_9BACT</name>
<evidence type="ECO:0000313" key="9">
    <source>
        <dbReference type="Proteomes" id="UP000034050"/>
    </source>
</evidence>
<evidence type="ECO:0000256" key="3">
    <source>
        <dbReference type="ARBA" id="ARBA00022722"/>
    </source>
</evidence>
<evidence type="ECO:0000256" key="4">
    <source>
        <dbReference type="ARBA" id="ARBA00022759"/>
    </source>
</evidence>